<dbReference type="Proteomes" id="UP000886523">
    <property type="component" value="Unassembled WGS sequence"/>
</dbReference>
<feature type="region of interest" description="Disordered" evidence="1">
    <location>
        <begin position="28"/>
        <end position="47"/>
    </location>
</feature>
<gene>
    <name evidence="2" type="ORF">BS47DRAFT_1369903</name>
</gene>
<reference evidence="2" key="1">
    <citation type="journal article" date="2020" name="Nat. Commun.">
        <title>Large-scale genome sequencing of mycorrhizal fungi provides insights into the early evolution of symbiotic traits.</title>
        <authorList>
            <person name="Miyauchi S."/>
            <person name="Kiss E."/>
            <person name="Kuo A."/>
            <person name="Drula E."/>
            <person name="Kohler A."/>
            <person name="Sanchez-Garcia M."/>
            <person name="Morin E."/>
            <person name="Andreopoulos B."/>
            <person name="Barry K.W."/>
            <person name="Bonito G."/>
            <person name="Buee M."/>
            <person name="Carver A."/>
            <person name="Chen C."/>
            <person name="Cichocki N."/>
            <person name="Clum A."/>
            <person name="Culley D."/>
            <person name="Crous P.W."/>
            <person name="Fauchery L."/>
            <person name="Girlanda M."/>
            <person name="Hayes R.D."/>
            <person name="Keri Z."/>
            <person name="LaButti K."/>
            <person name="Lipzen A."/>
            <person name="Lombard V."/>
            <person name="Magnuson J."/>
            <person name="Maillard F."/>
            <person name="Murat C."/>
            <person name="Nolan M."/>
            <person name="Ohm R.A."/>
            <person name="Pangilinan J."/>
            <person name="Pereira M.F."/>
            <person name="Perotto S."/>
            <person name="Peter M."/>
            <person name="Pfister S."/>
            <person name="Riley R."/>
            <person name="Sitrit Y."/>
            <person name="Stielow J.B."/>
            <person name="Szollosi G."/>
            <person name="Zifcakova L."/>
            <person name="Stursova M."/>
            <person name="Spatafora J.W."/>
            <person name="Tedersoo L."/>
            <person name="Vaario L.M."/>
            <person name="Yamada A."/>
            <person name="Yan M."/>
            <person name="Wang P."/>
            <person name="Xu J."/>
            <person name="Bruns T."/>
            <person name="Baldrian P."/>
            <person name="Vilgalys R."/>
            <person name="Dunand C."/>
            <person name="Henrissat B."/>
            <person name="Grigoriev I.V."/>
            <person name="Hibbett D."/>
            <person name="Nagy L.G."/>
            <person name="Martin F.M."/>
        </authorList>
    </citation>
    <scope>NUCLEOTIDE SEQUENCE</scope>
    <source>
        <strain evidence="2">UP504</strain>
    </source>
</reference>
<evidence type="ECO:0000313" key="3">
    <source>
        <dbReference type="Proteomes" id="UP000886523"/>
    </source>
</evidence>
<accession>A0A9P6AD74</accession>
<comment type="caution">
    <text evidence="2">The sequence shown here is derived from an EMBL/GenBank/DDBJ whole genome shotgun (WGS) entry which is preliminary data.</text>
</comment>
<keyword evidence="3" id="KW-1185">Reference proteome</keyword>
<name>A0A9P6AD74_9AGAM</name>
<sequence>MPMVSQLLLCCQAPKTLRKYGSKYKHEATTSKSSAAQGEELADSNSDVDADTDILPAAVARKLPKKSDFRLWIPMSMGNSAPNAHRHPRMVVEIPHLSSSNMGLPIHKPPPTILSRQSIPRMSLVSSIAHRSSPVAARTSPDPPTIPSRQSIPRVSPVSSITHRSSPVAAQTSPHPSHAEQNDEQGSANASSDSEDYHSGRFTNDQITWAQSKCLDFFQELDAKAREWKQSLESVRRIALAAAPS</sequence>
<evidence type="ECO:0000256" key="1">
    <source>
        <dbReference type="SAM" id="MobiDB-lite"/>
    </source>
</evidence>
<dbReference type="AlphaFoldDB" id="A0A9P6AD74"/>
<proteinExistence type="predicted"/>
<feature type="region of interest" description="Disordered" evidence="1">
    <location>
        <begin position="130"/>
        <end position="199"/>
    </location>
</feature>
<feature type="compositionally biased region" description="Polar residues" evidence="1">
    <location>
        <begin position="147"/>
        <end position="175"/>
    </location>
</feature>
<evidence type="ECO:0000313" key="2">
    <source>
        <dbReference type="EMBL" id="KAF9502949.1"/>
    </source>
</evidence>
<dbReference type="EMBL" id="MU129506">
    <property type="protein sequence ID" value="KAF9502949.1"/>
    <property type="molecule type" value="Genomic_DNA"/>
</dbReference>
<protein>
    <submittedName>
        <fullName evidence="2">Uncharacterized protein</fullName>
    </submittedName>
</protein>
<organism evidence="2 3">
    <name type="scientific">Hydnum rufescens UP504</name>
    <dbReference type="NCBI Taxonomy" id="1448309"/>
    <lineage>
        <taxon>Eukaryota</taxon>
        <taxon>Fungi</taxon>
        <taxon>Dikarya</taxon>
        <taxon>Basidiomycota</taxon>
        <taxon>Agaricomycotina</taxon>
        <taxon>Agaricomycetes</taxon>
        <taxon>Cantharellales</taxon>
        <taxon>Hydnaceae</taxon>
        <taxon>Hydnum</taxon>
    </lineage>
</organism>
<feature type="non-terminal residue" evidence="2">
    <location>
        <position position="245"/>
    </location>
</feature>